<dbReference type="SUPFAM" id="SSF46894">
    <property type="entry name" value="C-terminal effector domain of the bipartite response regulators"/>
    <property type="match status" value="1"/>
</dbReference>
<keyword evidence="4" id="KW-0804">Transcription</keyword>
<dbReference type="InterPro" id="IPR036388">
    <property type="entry name" value="WH-like_DNA-bd_sf"/>
</dbReference>
<dbReference type="PANTHER" id="PTHR35807">
    <property type="entry name" value="TRANSCRIPTIONAL REGULATOR REDD-RELATED"/>
    <property type="match status" value="1"/>
</dbReference>
<feature type="domain" description="Bacterial transcriptional activator" evidence="7">
    <location>
        <begin position="100"/>
        <end position="244"/>
    </location>
</feature>
<dbReference type="SUPFAM" id="SSF48452">
    <property type="entry name" value="TPR-like"/>
    <property type="match status" value="2"/>
</dbReference>
<dbReference type="PRINTS" id="PR00364">
    <property type="entry name" value="DISEASERSIST"/>
</dbReference>
<dbReference type="SMART" id="SM00028">
    <property type="entry name" value="TPR"/>
    <property type="match status" value="5"/>
</dbReference>
<dbReference type="GO" id="GO:0043531">
    <property type="term" value="F:ADP binding"/>
    <property type="evidence" value="ECO:0007669"/>
    <property type="project" value="InterPro"/>
</dbReference>
<dbReference type="EMBL" id="BOPG01000033">
    <property type="protein sequence ID" value="GIJ57885.1"/>
    <property type="molecule type" value="Genomic_DNA"/>
</dbReference>
<dbReference type="Pfam" id="PF03704">
    <property type="entry name" value="BTAD"/>
    <property type="match status" value="1"/>
</dbReference>
<reference evidence="8" key="1">
    <citation type="submission" date="2021-01" db="EMBL/GenBank/DDBJ databases">
        <title>Whole genome shotgun sequence of Virgisporangium aurantiacum NBRC 16421.</title>
        <authorList>
            <person name="Komaki H."/>
            <person name="Tamura T."/>
        </authorList>
    </citation>
    <scope>NUCLEOTIDE SEQUENCE</scope>
    <source>
        <strain evidence="8">NBRC 16421</strain>
    </source>
</reference>
<dbReference type="RefSeq" id="WP_203997733.1">
    <property type="nucleotide sequence ID" value="NZ_BOPG01000033.1"/>
</dbReference>
<name>A0A8J3Z9T1_9ACTN</name>
<dbReference type="InterPro" id="IPR051677">
    <property type="entry name" value="AfsR-DnrI-RedD_regulator"/>
</dbReference>
<dbReference type="InterPro" id="IPR005158">
    <property type="entry name" value="BTAD"/>
</dbReference>
<dbReference type="CDD" id="cd15831">
    <property type="entry name" value="BTAD"/>
    <property type="match status" value="1"/>
</dbReference>
<evidence type="ECO:0000259" key="7">
    <source>
        <dbReference type="SMART" id="SM01043"/>
    </source>
</evidence>
<dbReference type="Gene3D" id="1.10.10.10">
    <property type="entry name" value="Winged helix-like DNA-binding domain superfamily/Winged helix DNA-binding domain"/>
    <property type="match status" value="1"/>
</dbReference>
<dbReference type="Pfam" id="PF13424">
    <property type="entry name" value="TPR_12"/>
    <property type="match status" value="2"/>
</dbReference>
<protein>
    <submittedName>
        <fullName evidence="8">SARP family transcriptional regulator</fullName>
    </submittedName>
</protein>
<accession>A0A8J3Z9T1</accession>
<feature type="repeat" description="TPR" evidence="5">
    <location>
        <begin position="824"/>
        <end position="857"/>
    </location>
</feature>
<comment type="caution">
    <text evidence="8">The sequence shown here is derived from an EMBL/GenBank/DDBJ whole genome shotgun (WGS) entry which is preliminary data.</text>
</comment>
<evidence type="ECO:0000313" key="8">
    <source>
        <dbReference type="EMBL" id="GIJ57885.1"/>
    </source>
</evidence>
<evidence type="ECO:0000256" key="4">
    <source>
        <dbReference type="ARBA" id="ARBA00023163"/>
    </source>
</evidence>
<dbReference type="Gene3D" id="3.40.50.300">
    <property type="entry name" value="P-loop containing nucleotide triphosphate hydrolases"/>
    <property type="match status" value="1"/>
</dbReference>
<dbReference type="SMART" id="SM00862">
    <property type="entry name" value="Trans_reg_C"/>
    <property type="match status" value="1"/>
</dbReference>
<dbReference type="GO" id="GO:0003677">
    <property type="term" value="F:DNA binding"/>
    <property type="evidence" value="ECO:0007669"/>
    <property type="project" value="UniProtKB-KW"/>
</dbReference>
<dbReference type="InterPro" id="IPR027417">
    <property type="entry name" value="P-loop_NTPase"/>
</dbReference>
<dbReference type="GO" id="GO:0000160">
    <property type="term" value="P:phosphorelay signal transduction system"/>
    <property type="evidence" value="ECO:0007669"/>
    <property type="project" value="InterPro"/>
</dbReference>
<dbReference type="Gene3D" id="1.25.40.10">
    <property type="entry name" value="Tetratricopeptide repeat domain"/>
    <property type="match status" value="2"/>
</dbReference>
<evidence type="ECO:0000256" key="2">
    <source>
        <dbReference type="ARBA" id="ARBA00023015"/>
    </source>
</evidence>
<keyword evidence="5" id="KW-0802">TPR repeat</keyword>
<comment type="similarity">
    <text evidence="1">Belongs to the AfsR/DnrI/RedD regulatory family.</text>
</comment>
<dbReference type="InterPro" id="IPR001867">
    <property type="entry name" value="OmpR/PhoB-type_DNA-bd"/>
</dbReference>
<dbReference type="SUPFAM" id="SSF52540">
    <property type="entry name" value="P-loop containing nucleoside triphosphate hydrolases"/>
    <property type="match status" value="1"/>
</dbReference>
<organism evidence="8 9">
    <name type="scientific">Virgisporangium aurantiacum</name>
    <dbReference type="NCBI Taxonomy" id="175570"/>
    <lineage>
        <taxon>Bacteria</taxon>
        <taxon>Bacillati</taxon>
        <taxon>Actinomycetota</taxon>
        <taxon>Actinomycetes</taxon>
        <taxon>Micromonosporales</taxon>
        <taxon>Micromonosporaceae</taxon>
        <taxon>Virgisporangium</taxon>
    </lineage>
</organism>
<dbReference type="GO" id="GO:0006355">
    <property type="term" value="P:regulation of DNA-templated transcription"/>
    <property type="evidence" value="ECO:0007669"/>
    <property type="project" value="InterPro"/>
</dbReference>
<dbReference type="InterPro" id="IPR019734">
    <property type="entry name" value="TPR_rpt"/>
</dbReference>
<dbReference type="PROSITE" id="PS50005">
    <property type="entry name" value="TPR"/>
    <property type="match status" value="1"/>
</dbReference>
<keyword evidence="9" id="KW-1185">Reference proteome</keyword>
<dbReference type="Proteomes" id="UP000612585">
    <property type="component" value="Unassembled WGS sequence"/>
</dbReference>
<dbReference type="AlphaFoldDB" id="A0A8J3Z9T1"/>
<gene>
    <name evidence="8" type="ORF">Vau01_054010</name>
</gene>
<dbReference type="SMART" id="SM01043">
    <property type="entry name" value="BTAD"/>
    <property type="match status" value="1"/>
</dbReference>
<dbReference type="InterPro" id="IPR016032">
    <property type="entry name" value="Sig_transdc_resp-reg_C-effctor"/>
</dbReference>
<proteinExistence type="inferred from homology"/>
<evidence type="ECO:0000256" key="3">
    <source>
        <dbReference type="ARBA" id="ARBA00023125"/>
    </source>
</evidence>
<dbReference type="InterPro" id="IPR011990">
    <property type="entry name" value="TPR-like_helical_dom_sf"/>
</dbReference>
<evidence type="ECO:0000256" key="1">
    <source>
        <dbReference type="ARBA" id="ARBA00005820"/>
    </source>
</evidence>
<evidence type="ECO:0000256" key="5">
    <source>
        <dbReference type="PROSITE-ProRule" id="PRU00339"/>
    </source>
</evidence>
<sequence length="910" mass="97912">MPGNLTFKLLGPLAVTVGDEAVAIGGPRTQALLAALLLERGSVLTIDRLVGVIWGDAAPASARVQVQNRVATLRRLLPDPFGVIETQGGGYRIPAGGWEVDVDAFERTVRDAEELVTAGDEEAAAARLATALGLWRGAALDGLDSPVLAVAARKLDERRTAIQLRWAELEIRLGRARAVVGELTELVARHPWHEQLAGQLMTALYLADRPREALLVFDQLRERLLDELGLDPGPKLVQLRERILRKEAVDKEAVDKPRDEPVPRQVPGDVPVFVGRAALLDELDTLLDGTDTIAAIDGPAGIGKTTLAVHWAHRVADRFPDGQLYVNLRGFDPGQPAMPGAEALRALLESMRVPVPRIPVGLDARVGLYRSLTAGRRMLVVLDNARDADQVRPLLPASTGCIAVVTSRNRLYGLVAKEGARLFALDALPAADAKKLFTGRVGADRVRAEPEAAEAIVARCAGLPLALAVVAARVVTRNGFPLAALAEQLDEGLDAFGFGGPDTDVRAAFSWSYRALPPTEARLFRLLALHPGPDFTAAAAASLAGVSVPAARSLLTELTRATMVTEPVLGRFAIHDLLRDYGAELGTTRDPDTDRRAAVERLLDHYLHGAHAAAVRLNPHRDPIAIGAPRPGTITDGVDLEADGPALLASVRLAAGHGFDRHAWQLAWTVADHLDRQGNWPELAAAHEIAVAAARRLADPVALANALIGLSRACTRTGRYPDAEENLARALRLFDDLGDAAGQAYVHRILGGICDLRGDDAEALRHDELALELYRRAGRRAGQASVLNSIGWSRLKIGDLDEALSYCEESVTLHREIGNRYGQASALDSLGYVYHHIGDHGRAVQCYERASTMFRDMGDRYHEAYTLVHLGDARNATESDGAAADAWRAALRILDELGHPDAVSVRAKLA</sequence>
<dbReference type="PANTHER" id="PTHR35807:SF1">
    <property type="entry name" value="TRANSCRIPTIONAL REGULATOR REDD"/>
    <property type="match status" value="1"/>
</dbReference>
<feature type="domain" description="OmpR/PhoB-type" evidence="6">
    <location>
        <begin position="19"/>
        <end position="93"/>
    </location>
</feature>
<keyword evidence="2" id="KW-0805">Transcription regulation</keyword>
<keyword evidence="3" id="KW-0238">DNA-binding</keyword>
<evidence type="ECO:0000313" key="9">
    <source>
        <dbReference type="Proteomes" id="UP000612585"/>
    </source>
</evidence>
<evidence type="ECO:0000259" key="6">
    <source>
        <dbReference type="SMART" id="SM00862"/>
    </source>
</evidence>